<keyword evidence="3 10" id="KW-0716">Sensory transduction</keyword>
<feature type="transmembrane region" description="Helical" evidence="10">
    <location>
        <begin position="351"/>
        <end position="373"/>
    </location>
</feature>
<dbReference type="EMBL" id="AKHW03000280">
    <property type="protein sequence ID" value="KYO47953.1"/>
    <property type="molecule type" value="Genomic_DNA"/>
</dbReference>
<dbReference type="GO" id="GO:0004930">
    <property type="term" value="F:G protein-coupled receptor activity"/>
    <property type="evidence" value="ECO:0007669"/>
    <property type="project" value="UniProtKB-KW"/>
</dbReference>
<evidence type="ECO:0000256" key="3">
    <source>
        <dbReference type="ARBA" id="ARBA00022606"/>
    </source>
</evidence>
<dbReference type="InterPro" id="IPR017452">
    <property type="entry name" value="GPCR_Rhodpsn_7TM"/>
</dbReference>
<gene>
    <name evidence="12" type="primary">OR52R1</name>
    <name evidence="12" type="ORF">Y1Q_0012751</name>
</gene>
<feature type="domain" description="G-protein coupled receptors family 1 profile" evidence="11">
    <location>
        <begin position="120"/>
        <end position="371"/>
    </location>
</feature>
<dbReference type="FunFam" id="1.20.1070.10:FF:000006">
    <property type="entry name" value="Olfactory receptor"/>
    <property type="match status" value="1"/>
</dbReference>
<evidence type="ECO:0000313" key="13">
    <source>
        <dbReference type="Proteomes" id="UP000050525"/>
    </source>
</evidence>
<dbReference type="PROSITE" id="PS50262">
    <property type="entry name" value="G_PROTEIN_RECEP_F1_2"/>
    <property type="match status" value="1"/>
</dbReference>
<dbReference type="GO" id="GO:0004984">
    <property type="term" value="F:olfactory receptor activity"/>
    <property type="evidence" value="ECO:0007669"/>
    <property type="project" value="InterPro"/>
</dbReference>
<dbReference type="InterPro" id="IPR050402">
    <property type="entry name" value="OR51/52/56-like"/>
</dbReference>
<dbReference type="Proteomes" id="UP000050525">
    <property type="component" value="Unassembled WGS sequence"/>
</dbReference>
<dbReference type="InterPro" id="IPR000276">
    <property type="entry name" value="GPCR_Rhodpsn"/>
</dbReference>
<keyword evidence="5 10" id="KW-0552">Olfaction</keyword>
<comment type="similarity">
    <text evidence="9">Belongs to the G-protein coupled receptor 1 family.</text>
</comment>
<dbReference type="PANTHER" id="PTHR26450">
    <property type="entry name" value="OLFACTORY RECEPTOR 56B1-RELATED"/>
    <property type="match status" value="1"/>
</dbReference>
<keyword evidence="7 10" id="KW-0472">Membrane</keyword>
<proteinExistence type="inferred from homology"/>
<protein>
    <recommendedName>
        <fullName evidence="10">Olfactory receptor</fullName>
    </recommendedName>
</protein>
<evidence type="ECO:0000256" key="2">
    <source>
        <dbReference type="ARBA" id="ARBA00004141"/>
    </source>
</evidence>
<evidence type="ECO:0000313" key="12">
    <source>
        <dbReference type="EMBL" id="KYO47953.1"/>
    </source>
</evidence>
<keyword evidence="6 10" id="KW-1133">Transmembrane helix</keyword>
<dbReference type="AlphaFoldDB" id="A0A151PG27"/>
<keyword evidence="10" id="KW-1003">Cell membrane</keyword>
<dbReference type="Gene3D" id="1.20.1070.10">
    <property type="entry name" value="Rhodopsin 7-helix transmembrane proteins"/>
    <property type="match status" value="1"/>
</dbReference>
<dbReference type="Pfam" id="PF13853">
    <property type="entry name" value="7tm_4"/>
    <property type="match status" value="1"/>
</dbReference>
<evidence type="ECO:0000256" key="6">
    <source>
        <dbReference type="ARBA" id="ARBA00022989"/>
    </source>
</evidence>
<comment type="caution">
    <text evidence="12">The sequence shown here is derived from an EMBL/GenBank/DDBJ whole genome shotgun (WGS) entry which is preliminary data.</text>
</comment>
<comment type="function">
    <text evidence="1">Odorant receptor.</text>
</comment>
<feature type="transmembrane region" description="Helical" evidence="10">
    <location>
        <begin position="223"/>
        <end position="243"/>
    </location>
</feature>
<keyword evidence="9" id="KW-0297">G-protein coupled receptor</keyword>
<organism evidence="12 13">
    <name type="scientific">Alligator mississippiensis</name>
    <name type="common">American alligator</name>
    <dbReference type="NCBI Taxonomy" id="8496"/>
    <lineage>
        <taxon>Eukaryota</taxon>
        <taxon>Metazoa</taxon>
        <taxon>Chordata</taxon>
        <taxon>Craniata</taxon>
        <taxon>Vertebrata</taxon>
        <taxon>Euteleostomi</taxon>
        <taxon>Archelosauria</taxon>
        <taxon>Archosauria</taxon>
        <taxon>Crocodylia</taxon>
        <taxon>Alligatoridae</taxon>
        <taxon>Alligatorinae</taxon>
        <taxon>Alligator</taxon>
    </lineage>
</organism>
<accession>A0A151PG27</accession>
<feature type="transmembrane region" description="Helical" evidence="10">
    <location>
        <begin position="181"/>
        <end position="203"/>
    </location>
</feature>
<name>A0A151PG27_ALLMI</name>
<dbReference type="InterPro" id="IPR000725">
    <property type="entry name" value="Olfact_rcpt"/>
</dbReference>
<reference evidence="12 13" key="1">
    <citation type="journal article" date="2012" name="Genome Biol.">
        <title>Sequencing three crocodilian genomes to illuminate the evolution of archosaurs and amniotes.</title>
        <authorList>
            <person name="St John J.A."/>
            <person name="Braun E.L."/>
            <person name="Isberg S.R."/>
            <person name="Miles L.G."/>
            <person name="Chong A.Y."/>
            <person name="Gongora J."/>
            <person name="Dalzell P."/>
            <person name="Moran C."/>
            <person name="Bed'hom B."/>
            <person name="Abzhanov A."/>
            <person name="Burgess S.C."/>
            <person name="Cooksey A.M."/>
            <person name="Castoe T.A."/>
            <person name="Crawford N.G."/>
            <person name="Densmore L.D."/>
            <person name="Drew J.C."/>
            <person name="Edwards S.V."/>
            <person name="Faircloth B.C."/>
            <person name="Fujita M.K."/>
            <person name="Greenwold M.J."/>
            <person name="Hoffmann F.G."/>
            <person name="Howard J.M."/>
            <person name="Iguchi T."/>
            <person name="Janes D.E."/>
            <person name="Khan S.Y."/>
            <person name="Kohno S."/>
            <person name="de Koning A.J."/>
            <person name="Lance S.L."/>
            <person name="McCarthy F.M."/>
            <person name="McCormack J.E."/>
            <person name="Merchant M.E."/>
            <person name="Peterson D.G."/>
            <person name="Pollock D.D."/>
            <person name="Pourmand N."/>
            <person name="Raney B.J."/>
            <person name="Roessler K.A."/>
            <person name="Sanford J.R."/>
            <person name="Sawyer R.H."/>
            <person name="Schmidt C.J."/>
            <person name="Triplett E.W."/>
            <person name="Tuberville T.D."/>
            <person name="Venegas-Anaya M."/>
            <person name="Howard J.T."/>
            <person name="Jarvis E.D."/>
            <person name="Guillette L.J.Jr."/>
            <person name="Glenn T.C."/>
            <person name="Green R.E."/>
            <person name="Ray D.A."/>
        </authorList>
    </citation>
    <scope>NUCLEOTIDE SEQUENCE [LARGE SCALE GENOMIC DNA]</scope>
    <source>
        <strain evidence="12">KSC_2009_1</strain>
    </source>
</reference>
<dbReference type="GO" id="GO:0005886">
    <property type="term" value="C:plasma membrane"/>
    <property type="evidence" value="ECO:0007669"/>
    <property type="project" value="UniProtKB-SubCell"/>
</dbReference>
<evidence type="ECO:0000256" key="7">
    <source>
        <dbReference type="ARBA" id="ARBA00023136"/>
    </source>
</evidence>
<dbReference type="PRINTS" id="PR00245">
    <property type="entry name" value="OLFACTORYR"/>
</dbReference>
<feature type="transmembrane region" description="Helical" evidence="10">
    <location>
        <begin position="105"/>
        <end position="128"/>
    </location>
</feature>
<dbReference type="eggNOG" id="ENOG502QVH7">
    <property type="taxonomic scope" value="Eukaryota"/>
</dbReference>
<keyword evidence="4 9" id="KW-0812">Transmembrane</keyword>
<comment type="subcellular location">
    <subcellularLocation>
        <location evidence="10">Cell membrane</location>
        <topology evidence="10">Multi-pass membrane protein</topology>
    </subcellularLocation>
    <subcellularLocation>
        <location evidence="2">Membrane</location>
        <topology evidence="2">Multi-pass membrane protein</topology>
    </subcellularLocation>
</comment>
<evidence type="ECO:0000259" key="11">
    <source>
        <dbReference type="PROSITE" id="PS50262"/>
    </source>
</evidence>
<evidence type="ECO:0000256" key="1">
    <source>
        <dbReference type="ARBA" id="ARBA00002936"/>
    </source>
</evidence>
<evidence type="ECO:0000256" key="10">
    <source>
        <dbReference type="RuleBase" id="RU363047"/>
    </source>
</evidence>
<evidence type="ECO:0000256" key="5">
    <source>
        <dbReference type="ARBA" id="ARBA00022725"/>
    </source>
</evidence>
<dbReference type="PRINTS" id="PR00237">
    <property type="entry name" value="GPCRRHODOPSN"/>
</dbReference>
<dbReference type="PROSITE" id="PS00237">
    <property type="entry name" value="G_PROTEIN_RECEP_F1_1"/>
    <property type="match status" value="1"/>
</dbReference>
<feature type="transmembrane region" description="Helical" evidence="10">
    <location>
        <begin position="320"/>
        <end position="339"/>
    </location>
</feature>
<sequence>MLDSLQIKKGVSACLESFLSKKDHPKQGRRMFCYQHFNALVWQGVLTPAAPGHRFWDASSHGKKDLSAQAGDEQPVMSILNASTLSHPAAFLLVGIPGLEATQFWIAFPFCIMYAIAVVGNIIVFFIIKTEPCLHEPMYLFLAMLAINDVVLSTSTLPKMLGVLWLDSREIGFHACLTQMFFVHAFSSVESGILMAMALDRYIAICYPLRHSSILSIPMTKTIGSLVLTRGILLISPFCILASRLPFCGHRLISHSYCEHMAVVKLVCGNVRANIIYGLFVAFMVVGFDVLVISVSYAMILRTVMRLPSTEARLKAVSTCASHTCVILAFYVPALFTFLTHRFGHHIPHHLHIMVANLYLLVPPMLNPIVYGIRTRQIQGRVIRLLHLRGI</sequence>
<evidence type="ECO:0000256" key="4">
    <source>
        <dbReference type="ARBA" id="ARBA00022692"/>
    </source>
</evidence>
<dbReference type="CDD" id="cd15951">
    <property type="entry name" value="7tmA_OR52R_52L-like"/>
    <property type="match status" value="1"/>
</dbReference>
<feature type="transmembrane region" description="Helical" evidence="10">
    <location>
        <begin position="275"/>
        <end position="300"/>
    </location>
</feature>
<dbReference type="SUPFAM" id="SSF81321">
    <property type="entry name" value="Family A G protein-coupled receptor-like"/>
    <property type="match status" value="1"/>
</dbReference>
<evidence type="ECO:0000256" key="8">
    <source>
        <dbReference type="ARBA" id="ARBA00023224"/>
    </source>
</evidence>
<evidence type="ECO:0000256" key="9">
    <source>
        <dbReference type="RuleBase" id="RU000688"/>
    </source>
</evidence>
<keyword evidence="8 9" id="KW-0807">Transducer</keyword>
<keyword evidence="13" id="KW-1185">Reference proteome</keyword>
<keyword evidence="9 12" id="KW-0675">Receptor</keyword>
<dbReference type="PANTHER" id="PTHR26450:SF156">
    <property type="entry name" value="OLFACTORY RECEPTOR 52R1"/>
    <property type="match status" value="1"/>
</dbReference>
<feature type="transmembrane region" description="Helical" evidence="10">
    <location>
        <begin position="140"/>
        <end position="161"/>
    </location>
</feature>